<dbReference type="InterPro" id="IPR005479">
    <property type="entry name" value="CPAse_ATP-bd"/>
</dbReference>
<dbReference type="STRING" id="340177.Cag_0949"/>
<dbReference type="PROSITE" id="PS00866">
    <property type="entry name" value="CPSASE_1"/>
    <property type="match status" value="1"/>
</dbReference>
<dbReference type="AlphaFoldDB" id="Q3AS13"/>
<evidence type="ECO:0000259" key="2">
    <source>
        <dbReference type="PROSITE" id="PS50975"/>
    </source>
</evidence>
<dbReference type="InterPro" id="IPR011761">
    <property type="entry name" value="ATP-grasp"/>
</dbReference>
<dbReference type="eggNOG" id="COG0189">
    <property type="taxonomic scope" value="Bacteria"/>
</dbReference>
<name>Q3AS13_CHLCH</name>
<dbReference type="HOGENOM" id="CLU_475468_0_0_10"/>
<dbReference type="GO" id="GO:0018169">
    <property type="term" value="F:ribosomal S6-glutamic acid ligase activity"/>
    <property type="evidence" value="ECO:0007669"/>
    <property type="project" value="TreeGrafter"/>
</dbReference>
<keyword evidence="1" id="KW-0067">ATP-binding</keyword>
<dbReference type="PROSITE" id="PS50975">
    <property type="entry name" value="ATP_GRASP"/>
    <property type="match status" value="1"/>
</dbReference>
<feature type="domain" description="ATP-grasp" evidence="2">
    <location>
        <begin position="208"/>
        <end position="466"/>
    </location>
</feature>
<organism evidence="3">
    <name type="scientific">Chlorobium chlorochromatii (strain CaD3)</name>
    <dbReference type="NCBI Taxonomy" id="340177"/>
    <lineage>
        <taxon>Bacteria</taxon>
        <taxon>Pseudomonadati</taxon>
        <taxon>Chlorobiota</taxon>
        <taxon>Chlorobiia</taxon>
        <taxon>Chlorobiales</taxon>
        <taxon>Chlorobiaceae</taxon>
        <taxon>Chlorobium/Pelodictyon group</taxon>
        <taxon>Chlorobium</taxon>
    </lineage>
</organism>
<evidence type="ECO:0000256" key="1">
    <source>
        <dbReference type="PROSITE-ProRule" id="PRU00409"/>
    </source>
</evidence>
<protein>
    <submittedName>
        <fullName evidence="3">D-alanine-D-alanine ligase and related ATP-grasp enzymes-like protein</fullName>
    </submittedName>
</protein>
<dbReference type="PANTHER" id="PTHR21621:SF0">
    <property type="entry name" value="BETA-CITRYLGLUTAMATE SYNTHASE B-RELATED"/>
    <property type="match status" value="1"/>
</dbReference>
<dbReference type="Pfam" id="PF02786">
    <property type="entry name" value="CPSase_L_D2"/>
    <property type="match status" value="1"/>
</dbReference>
<evidence type="ECO:0000313" key="3">
    <source>
        <dbReference type="EMBL" id="ABB28212.1"/>
    </source>
</evidence>
<dbReference type="EMBL" id="CP000108">
    <property type="protein sequence ID" value="ABB28212.1"/>
    <property type="molecule type" value="Genomic_DNA"/>
</dbReference>
<dbReference type="KEGG" id="cch:Cag_0949"/>
<gene>
    <name evidence="3" type="ordered locus">Cag_0949</name>
</gene>
<keyword evidence="1" id="KW-0547">Nucleotide-binding</keyword>
<sequence>MIKLTHQHTYSGTNIYSTESAIVVLFEIEKEELKIAKNNILSVKHSLSNLFESYVLKDFVTELELGDFIVSFAHILLTEVRGFINTAKSFKNDDQVVLILGYHVPKVSLLALKVALNIYINIEKLNSSDLNKILIDFWDICRKYHPDYQAGILMEACYKKNIPVLPFINGTKFWQYGWGEKSRIFMESRSNTDGSIAHTLSNDKPITKAVFNSLGVPTPKDVVIKSSNELETAIAAIGYPCVLKPTNTGGGKGVIANIRNFTQLLNAFTYARQFTKDAIMVERFICGDDYRLMVIDGKFVAAIKREPAKVIGNGKSAIRELIQQLNSKRSINLRKSNYLRPILIDKILLEQLAKQEMSLDNILSAERHISLRSNANLSTGGTCTDVTHLVHPTITQCVEQLSVTTGFGTAGFDYITTDISSSLQKSGGAFIEMNTTPGLDVTIAAGWSVEKIGSITLGDTVGRIPIHLHISNTPLDLYKLPINFDSHLARVSENNVCIGQCCYHIDDLQPWAAVKSVLRNKTVQVVEIFCTVSEIIKHGMPVDYVNNIFISNIDIPENWMNVLKEHASEIIFH</sequence>
<dbReference type="OrthoDB" id="9804625at2"/>
<keyword evidence="3" id="KW-0436">Ligase</keyword>
<dbReference type="PANTHER" id="PTHR21621">
    <property type="entry name" value="RIBOSOMAL PROTEIN S6 MODIFICATION PROTEIN"/>
    <property type="match status" value="1"/>
</dbReference>
<proteinExistence type="predicted"/>
<dbReference type="GO" id="GO:0005524">
    <property type="term" value="F:ATP binding"/>
    <property type="evidence" value="ECO:0007669"/>
    <property type="project" value="UniProtKB-UniRule"/>
</dbReference>
<dbReference type="GO" id="GO:0046872">
    <property type="term" value="F:metal ion binding"/>
    <property type="evidence" value="ECO:0007669"/>
    <property type="project" value="InterPro"/>
</dbReference>
<dbReference type="GO" id="GO:0009432">
    <property type="term" value="P:SOS response"/>
    <property type="evidence" value="ECO:0007669"/>
    <property type="project" value="TreeGrafter"/>
</dbReference>
<reference evidence="3" key="1">
    <citation type="submission" date="2005-08" db="EMBL/GenBank/DDBJ databases">
        <title>Complete sequence of Chlorobium chlorochromatii CaD3.</title>
        <authorList>
            <person name="Copeland A."/>
            <person name="Lucas S."/>
            <person name="Lapidus A."/>
            <person name="Barry K."/>
            <person name="Detter J.C."/>
            <person name="Glavina T."/>
            <person name="Hammon N."/>
            <person name="Israni S."/>
            <person name="Pitluck S."/>
            <person name="Bryant D."/>
            <person name="Schmutz J."/>
            <person name="Larimer F."/>
            <person name="Land M."/>
            <person name="Kyrpides N."/>
            <person name="Ivanova N."/>
            <person name="Richardson P."/>
        </authorList>
    </citation>
    <scope>NUCLEOTIDE SEQUENCE [LARGE SCALE GENOMIC DNA]</scope>
    <source>
        <strain evidence="3">CaD3</strain>
    </source>
</reference>
<accession>Q3AS13</accession>
<dbReference type="Gene3D" id="3.30.470.20">
    <property type="entry name" value="ATP-grasp fold, B domain"/>
    <property type="match status" value="2"/>
</dbReference>
<dbReference type="GO" id="GO:0005737">
    <property type="term" value="C:cytoplasm"/>
    <property type="evidence" value="ECO:0007669"/>
    <property type="project" value="TreeGrafter"/>
</dbReference>
<dbReference type="SUPFAM" id="SSF56059">
    <property type="entry name" value="Glutathione synthetase ATP-binding domain-like"/>
    <property type="match status" value="1"/>
</dbReference>